<keyword evidence="11" id="KW-0804">Transcription</keyword>
<evidence type="ECO:0000313" key="14">
    <source>
        <dbReference type="EMBL" id="MPR31098.1"/>
    </source>
</evidence>
<dbReference type="Gene3D" id="3.30.1490.190">
    <property type="match status" value="1"/>
</dbReference>
<dbReference type="PANTHER" id="PTHR33202:SF2">
    <property type="entry name" value="FERRIC UPTAKE REGULATION PROTEIN"/>
    <property type="match status" value="1"/>
</dbReference>
<evidence type="ECO:0000256" key="7">
    <source>
        <dbReference type="ARBA" id="ARBA00022723"/>
    </source>
</evidence>
<evidence type="ECO:0000256" key="9">
    <source>
        <dbReference type="ARBA" id="ARBA00023015"/>
    </source>
</evidence>
<evidence type="ECO:0000256" key="4">
    <source>
        <dbReference type="ARBA" id="ARBA00020910"/>
    </source>
</evidence>
<dbReference type="AlphaFoldDB" id="A0A5N7MW14"/>
<evidence type="ECO:0000256" key="1">
    <source>
        <dbReference type="ARBA" id="ARBA00004496"/>
    </source>
</evidence>
<comment type="cofactor">
    <cofactor evidence="12">
        <name>Mn(2+)</name>
        <dbReference type="ChEBI" id="CHEBI:29035"/>
    </cofactor>
    <cofactor evidence="12">
        <name>Fe(2+)</name>
        <dbReference type="ChEBI" id="CHEBI:29033"/>
    </cofactor>
    <text evidence="12">Binds 1 Mn(2+) or Fe(2+) ion per subunit.</text>
</comment>
<feature type="region of interest" description="Disordered" evidence="13">
    <location>
        <begin position="1"/>
        <end position="24"/>
    </location>
</feature>
<keyword evidence="10" id="KW-0238">DNA-binding</keyword>
<dbReference type="GO" id="GO:0045892">
    <property type="term" value="P:negative regulation of DNA-templated transcription"/>
    <property type="evidence" value="ECO:0007669"/>
    <property type="project" value="TreeGrafter"/>
</dbReference>
<protein>
    <recommendedName>
        <fullName evidence="4">Ferric uptake regulation protein</fullName>
    </recommendedName>
</protein>
<sequence length="183" mass="20920">MTARGTKHSGPGTPGASIESNRKTRAWARGSRAFAALSETNRIEAQCRAKGMRLTGQRRLIAQVLSDAQDHPDVFELHRRVVTQCPHVALATVYRTVRRLESEGIVERHEFRDGHARYERASKTHHDHLIDLETGAVIEFRNAEIERLQEEIARRLGYRLVRHRLELYAVPRPASRRSDGNRS</sequence>
<dbReference type="Proteomes" id="UP000403266">
    <property type="component" value="Unassembled WGS sequence"/>
</dbReference>
<dbReference type="InterPro" id="IPR002481">
    <property type="entry name" value="FUR"/>
</dbReference>
<dbReference type="CDD" id="cd07153">
    <property type="entry name" value="Fur_like"/>
    <property type="match status" value="1"/>
</dbReference>
<evidence type="ECO:0000256" key="13">
    <source>
        <dbReference type="SAM" id="MobiDB-lite"/>
    </source>
</evidence>
<comment type="subcellular location">
    <subcellularLocation>
        <location evidence="1">Cytoplasm</location>
    </subcellularLocation>
</comment>
<feature type="binding site" evidence="12">
    <location>
        <position position="163"/>
    </location>
    <ligand>
        <name>Fe cation</name>
        <dbReference type="ChEBI" id="CHEBI:24875"/>
    </ligand>
</feature>
<keyword evidence="6" id="KW-0678">Repressor</keyword>
<evidence type="ECO:0000256" key="3">
    <source>
        <dbReference type="ARBA" id="ARBA00011738"/>
    </source>
</evidence>
<dbReference type="EMBL" id="VOSK01000541">
    <property type="protein sequence ID" value="MPR31098.1"/>
    <property type="molecule type" value="Genomic_DNA"/>
</dbReference>
<accession>A0A5N7MW14</accession>
<evidence type="ECO:0000256" key="5">
    <source>
        <dbReference type="ARBA" id="ARBA00022490"/>
    </source>
</evidence>
<dbReference type="Gene3D" id="1.10.10.10">
    <property type="entry name" value="Winged helix-like DNA-binding domain superfamily/Winged helix DNA-binding domain"/>
    <property type="match status" value="1"/>
</dbReference>
<evidence type="ECO:0000256" key="11">
    <source>
        <dbReference type="ARBA" id="ARBA00023163"/>
    </source>
</evidence>
<comment type="caution">
    <text evidence="14">The sequence shown here is derived from an EMBL/GenBank/DDBJ whole genome shotgun (WGS) entry which is preliminary data.</text>
</comment>
<comment type="similarity">
    <text evidence="2">Belongs to the Fur family.</text>
</comment>
<gene>
    <name evidence="14" type="ORF">FS320_40895</name>
</gene>
<dbReference type="GO" id="GO:0003700">
    <property type="term" value="F:DNA-binding transcription factor activity"/>
    <property type="evidence" value="ECO:0007669"/>
    <property type="project" value="InterPro"/>
</dbReference>
<keyword evidence="15" id="KW-1185">Reference proteome</keyword>
<proteinExistence type="inferred from homology"/>
<feature type="binding site" evidence="12">
    <location>
        <position position="125"/>
    </location>
    <ligand>
        <name>Fe cation</name>
        <dbReference type="ChEBI" id="CHEBI:24875"/>
    </ligand>
</feature>
<dbReference type="Pfam" id="PF01475">
    <property type="entry name" value="FUR"/>
    <property type="match status" value="1"/>
</dbReference>
<evidence type="ECO:0000256" key="6">
    <source>
        <dbReference type="ARBA" id="ARBA00022491"/>
    </source>
</evidence>
<reference evidence="14 15" key="1">
    <citation type="journal article" date="2019" name="Syst. Appl. Microbiol.">
        <title>Microvirga tunisiensis sp. nov., a root nodule symbiotic bacterium isolated from Lupinus micranthus and L. luteus grown in Northern Tunisia.</title>
        <authorList>
            <person name="Msaddak A."/>
            <person name="Rejili M."/>
            <person name="Duran D."/>
            <person name="Mars M."/>
            <person name="Palacios J.M."/>
            <person name="Ruiz-Argueso T."/>
            <person name="Rey L."/>
            <person name="Imperial J."/>
        </authorList>
    </citation>
    <scope>NUCLEOTIDE SEQUENCE [LARGE SCALE GENOMIC DNA]</scope>
    <source>
        <strain evidence="14 15">Lmie10</strain>
    </source>
</reference>
<keyword evidence="8" id="KW-0862">Zinc</keyword>
<dbReference type="InterPro" id="IPR043135">
    <property type="entry name" value="Fur_C"/>
</dbReference>
<dbReference type="InterPro" id="IPR036388">
    <property type="entry name" value="WH-like_DNA-bd_sf"/>
</dbReference>
<comment type="subunit">
    <text evidence="3">Homodimer.</text>
</comment>
<dbReference type="SUPFAM" id="SSF46785">
    <property type="entry name" value="Winged helix' DNA-binding domain"/>
    <property type="match status" value="1"/>
</dbReference>
<dbReference type="InterPro" id="IPR036390">
    <property type="entry name" value="WH_DNA-bd_sf"/>
</dbReference>
<dbReference type="OrthoDB" id="8659436at2"/>
<evidence type="ECO:0000256" key="8">
    <source>
        <dbReference type="ARBA" id="ARBA00022833"/>
    </source>
</evidence>
<evidence type="ECO:0000256" key="12">
    <source>
        <dbReference type="PIRSR" id="PIRSR602481-2"/>
    </source>
</evidence>
<dbReference type="PANTHER" id="PTHR33202">
    <property type="entry name" value="ZINC UPTAKE REGULATION PROTEIN"/>
    <property type="match status" value="1"/>
</dbReference>
<keyword evidence="12" id="KW-0408">Iron</keyword>
<dbReference type="FunFam" id="1.10.10.10:FF:000051">
    <property type="entry name" value="Fur family transcriptional regulator"/>
    <property type="match status" value="1"/>
</dbReference>
<evidence type="ECO:0000256" key="2">
    <source>
        <dbReference type="ARBA" id="ARBA00007957"/>
    </source>
</evidence>
<name>A0A5N7MW14_9HYPH</name>
<feature type="binding site" evidence="12">
    <location>
        <position position="146"/>
    </location>
    <ligand>
        <name>Fe cation</name>
        <dbReference type="ChEBI" id="CHEBI:24875"/>
    </ligand>
</feature>
<dbReference type="GO" id="GO:1900376">
    <property type="term" value="P:regulation of secondary metabolite biosynthetic process"/>
    <property type="evidence" value="ECO:0007669"/>
    <property type="project" value="TreeGrafter"/>
</dbReference>
<dbReference type="GO" id="GO:0000976">
    <property type="term" value="F:transcription cis-regulatory region binding"/>
    <property type="evidence" value="ECO:0007669"/>
    <property type="project" value="TreeGrafter"/>
</dbReference>
<dbReference type="GO" id="GO:0005829">
    <property type="term" value="C:cytosol"/>
    <property type="evidence" value="ECO:0007669"/>
    <property type="project" value="TreeGrafter"/>
</dbReference>
<keyword evidence="7 12" id="KW-0479">Metal-binding</keyword>
<dbReference type="GO" id="GO:0008270">
    <property type="term" value="F:zinc ion binding"/>
    <property type="evidence" value="ECO:0007669"/>
    <property type="project" value="TreeGrafter"/>
</dbReference>
<keyword evidence="5" id="KW-0963">Cytoplasm</keyword>
<evidence type="ECO:0000313" key="15">
    <source>
        <dbReference type="Proteomes" id="UP000403266"/>
    </source>
</evidence>
<keyword evidence="9" id="KW-0805">Transcription regulation</keyword>
<organism evidence="14 15">
    <name type="scientific">Microvirga tunisiensis</name>
    <dbReference type="NCBI Taxonomy" id="2108360"/>
    <lineage>
        <taxon>Bacteria</taxon>
        <taxon>Pseudomonadati</taxon>
        <taxon>Pseudomonadota</taxon>
        <taxon>Alphaproteobacteria</taxon>
        <taxon>Hyphomicrobiales</taxon>
        <taxon>Methylobacteriaceae</taxon>
        <taxon>Microvirga</taxon>
    </lineage>
</organism>
<evidence type="ECO:0000256" key="10">
    <source>
        <dbReference type="ARBA" id="ARBA00023125"/>
    </source>
</evidence>
<feature type="binding site" evidence="12">
    <location>
        <position position="127"/>
    </location>
    <ligand>
        <name>Fe cation</name>
        <dbReference type="ChEBI" id="CHEBI:24875"/>
    </ligand>
</feature>